<dbReference type="InterPro" id="IPR050834">
    <property type="entry name" value="Glycosyltransf_2"/>
</dbReference>
<evidence type="ECO:0000313" key="3">
    <source>
        <dbReference type="Proteomes" id="UP000242972"/>
    </source>
</evidence>
<evidence type="ECO:0000313" key="2">
    <source>
        <dbReference type="EMBL" id="PSR33393.1"/>
    </source>
</evidence>
<dbReference type="Gene3D" id="3.90.550.10">
    <property type="entry name" value="Spore Coat Polysaccharide Biosynthesis Protein SpsA, Chain A"/>
    <property type="match status" value="1"/>
</dbReference>
<gene>
    <name evidence="2" type="ORF">C7B46_10070</name>
</gene>
<comment type="caution">
    <text evidence="2">The sequence shown here is derived from an EMBL/GenBank/DDBJ whole genome shotgun (WGS) entry which is preliminary data.</text>
</comment>
<feature type="domain" description="Glycosyltransferase 2-like" evidence="1">
    <location>
        <begin position="13"/>
        <end position="151"/>
    </location>
</feature>
<dbReference type="EMBL" id="PXYW01000021">
    <property type="protein sequence ID" value="PSR33393.1"/>
    <property type="molecule type" value="Genomic_DNA"/>
</dbReference>
<dbReference type="Proteomes" id="UP000242972">
    <property type="component" value="Unassembled WGS sequence"/>
</dbReference>
<dbReference type="CDD" id="cd00761">
    <property type="entry name" value="Glyco_tranf_GTA_type"/>
    <property type="match status" value="1"/>
</dbReference>
<dbReference type="InterPro" id="IPR001173">
    <property type="entry name" value="Glyco_trans_2-like"/>
</dbReference>
<dbReference type="PANTHER" id="PTHR43685:SF2">
    <property type="entry name" value="GLYCOSYLTRANSFERASE 2-LIKE DOMAIN-CONTAINING PROTEIN"/>
    <property type="match status" value="1"/>
</dbReference>
<evidence type="ECO:0000259" key="1">
    <source>
        <dbReference type="Pfam" id="PF00535"/>
    </source>
</evidence>
<organism evidence="2 3">
    <name type="scientific">Sulfobacillus benefaciens</name>
    <dbReference type="NCBI Taxonomy" id="453960"/>
    <lineage>
        <taxon>Bacteria</taxon>
        <taxon>Bacillati</taxon>
        <taxon>Bacillota</taxon>
        <taxon>Clostridia</taxon>
        <taxon>Eubacteriales</taxon>
        <taxon>Clostridiales Family XVII. Incertae Sedis</taxon>
        <taxon>Sulfobacillus</taxon>
    </lineage>
</organism>
<name>A0A2T2XFW3_9FIRM</name>
<dbReference type="PANTHER" id="PTHR43685">
    <property type="entry name" value="GLYCOSYLTRANSFERASE"/>
    <property type="match status" value="1"/>
</dbReference>
<protein>
    <recommendedName>
        <fullName evidence="1">Glycosyltransferase 2-like domain-containing protein</fullName>
    </recommendedName>
</protein>
<dbReference type="SUPFAM" id="SSF53448">
    <property type="entry name" value="Nucleotide-diphospho-sugar transferases"/>
    <property type="match status" value="1"/>
</dbReference>
<proteinExistence type="predicted"/>
<dbReference type="Pfam" id="PF00535">
    <property type="entry name" value="Glycos_transf_2"/>
    <property type="match status" value="1"/>
</dbReference>
<dbReference type="AlphaFoldDB" id="A0A2T2XFW3"/>
<accession>A0A2T2XFW3</accession>
<dbReference type="InterPro" id="IPR029044">
    <property type="entry name" value="Nucleotide-diphossugar_trans"/>
</dbReference>
<reference evidence="2 3" key="1">
    <citation type="journal article" date="2014" name="BMC Genomics">
        <title>Comparison of environmental and isolate Sulfobacillus genomes reveals diverse carbon, sulfur, nitrogen, and hydrogen metabolisms.</title>
        <authorList>
            <person name="Justice N.B."/>
            <person name="Norman A."/>
            <person name="Brown C.T."/>
            <person name="Singh A."/>
            <person name="Thomas B.C."/>
            <person name="Banfield J.F."/>
        </authorList>
    </citation>
    <scope>NUCLEOTIDE SEQUENCE [LARGE SCALE GENOMIC DNA]</scope>
    <source>
        <strain evidence="2">AMDSBA4</strain>
    </source>
</reference>
<sequence length="327" mass="37484">MGTTSSTITGLVSIIIPTYNVGPYITKSIVSALQQSYELMEIIVVDDHSSDDTLNHVVSLADPRIRIITLSKTVGPGNARNVGIRYARGEWIALLDGDDWMDVNRIQYLITMALENNADIVADNVWLISHDNLLPWSTWMDDAKIKWPKIKQLVLEDLIKKDMSFIKPVIKTSFLKSNRLKYPDLPSEDMFFLLECLRCEPNMLVTKTPYYFYRSRLDSIVSNQVRSLRGTLEALMNYQNGTEPNSLVNQVLQNRIKDTQHAIQVRDLINKWKRRDFTSVNETLFNSPSSAIWTLAYLPQAVARRWKKRQVQVTPHHHANALPTGKQ</sequence>